<dbReference type="STRING" id="3659.A0A0A0L144"/>
<dbReference type="GO" id="GO:0043565">
    <property type="term" value="F:sequence-specific DNA binding"/>
    <property type="evidence" value="ECO:0007669"/>
    <property type="project" value="InterPro"/>
</dbReference>
<evidence type="ECO:0000256" key="2">
    <source>
        <dbReference type="SAM" id="MobiDB-lite"/>
    </source>
</evidence>
<feature type="region of interest" description="Disordered" evidence="2">
    <location>
        <begin position="448"/>
        <end position="484"/>
    </location>
</feature>
<dbReference type="OMA" id="WLMNGEA"/>
<dbReference type="PANTHER" id="PTHR36890">
    <property type="entry name" value="PROTEIN CYCLOPS"/>
    <property type="match status" value="1"/>
</dbReference>
<proteinExistence type="predicted"/>
<dbReference type="Gramene" id="KGN55690">
    <property type="protein sequence ID" value="KGN55690"/>
    <property type="gene ID" value="Csa_3G005540"/>
</dbReference>
<keyword evidence="1" id="KW-0175">Coiled coil</keyword>
<evidence type="ECO:0000313" key="3">
    <source>
        <dbReference type="EMBL" id="KGN55690.1"/>
    </source>
</evidence>
<gene>
    <name evidence="3" type="ORF">Csa_3G005540</name>
</gene>
<evidence type="ECO:0000313" key="4">
    <source>
        <dbReference type="Proteomes" id="UP000029981"/>
    </source>
</evidence>
<dbReference type="AlphaFoldDB" id="A0A0A0L144"/>
<dbReference type="GO" id="GO:0005634">
    <property type="term" value="C:nucleus"/>
    <property type="evidence" value="ECO:0000318"/>
    <property type="project" value="GO_Central"/>
</dbReference>
<evidence type="ECO:0000256" key="1">
    <source>
        <dbReference type="SAM" id="Coils"/>
    </source>
</evidence>
<feature type="compositionally biased region" description="Basic and acidic residues" evidence="2">
    <location>
        <begin position="529"/>
        <end position="538"/>
    </location>
</feature>
<name>A0A0A0L144_CUCSA</name>
<sequence>MEHTKPQSKEDLENLYEKPRNSLVNRRRRLLSGLRNAFFCNKRESSIPTEVLKHLAKDDCFLLYVLFNKTFGDLKRANRIVRLKLRKYSNVGVDIIVNMEGRGVSELYRNASEELFLKSWVENSIGMSTPTMEMMGFKNLSQSFRTDSEELFKSWLTNGENVNSTSGPPYRTRQTSKRISSEIVDLSSPQYVGKHQKRISNEGTSTVDDIPGVHQQAFRNVAESEVQGSNLYLAKAWFHSSQPMTRSRSSELRRRYAAMQSNQSLFGMESVYDLSGHGINSMKLDIANSQSFNDISTCEVPNQPATFVSPSNSSSSIFNTPNMYDVDKISSVVNMLKGTLERKKLNNQIDKEAPEDSSNAHFCAQETIGNPSFNRGSDNYIHPIPNSFHDFSPVQVKDSRILETVEVSADLGFEAFVNPVNPIQSGRVSQEPSQSESSAAAAIVSSGFEACDGPSNSNQTHSNGESSRKQVAGSRGLENESRSKDFRERIIDNLKDDRKRGSLVRYGSVTSAASVDKGDPTKKRRVERSRKMAEAKERNMTPTIPSDIQSVMKRCETLEKEVRSLKLNLSFMNRKDSEQTKQIEDLQKQNDDLADEKERLLEEIERIISETGRM</sequence>
<organism evidence="3 4">
    <name type="scientific">Cucumis sativus</name>
    <name type="common">Cucumber</name>
    <dbReference type="NCBI Taxonomy" id="3659"/>
    <lineage>
        <taxon>Eukaryota</taxon>
        <taxon>Viridiplantae</taxon>
        <taxon>Streptophyta</taxon>
        <taxon>Embryophyta</taxon>
        <taxon>Tracheophyta</taxon>
        <taxon>Spermatophyta</taxon>
        <taxon>Magnoliopsida</taxon>
        <taxon>eudicotyledons</taxon>
        <taxon>Gunneridae</taxon>
        <taxon>Pentapetalae</taxon>
        <taxon>rosids</taxon>
        <taxon>fabids</taxon>
        <taxon>Cucurbitales</taxon>
        <taxon>Cucurbitaceae</taxon>
        <taxon>Benincaseae</taxon>
        <taxon>Cucumis</taxon>
    </lineage>
</organism>
<protein>
    <submittedName>
        <fullName evidence="3">Uncharacterized protein</fullName>
    </submittedName>
</protein>
<keyword evidence="4" id="KW-1185">Reference proteome</keyword>
<feature type="coiled-coil region" evidence="1">
    <location>
        <begin position="548"/>
        <end position="610"/>
    </location>
</feature>
<reference evidence="3 4" key="1">
    <citation type="journal article" date="2009" name="Nat. Genet.">
        <title>The genome of the cucumber, Cucumis sativus L.</title>
        <authorList>
            <person name="Huang S."/>
            <person name="Li R."/>
            <person name="Zhang Z."/>
            <person name="Li L."/>
            <person name="Gu X."/>
            <person name="Fan W."/>
            <person name="Lucas W.J."/>
            <person name="Wang X."/>
            <person name="Xie B."/>
            <person name="Ni P."/>
            <person name="Ren Y."/>
            <person name="Zhu H."/>
            <person name="Li J."/>
            <person name="Lin K."/>
            <person name="Jin W."/>
            <person name="Fei Z."/>
            <person name="Li G."/>
            <person name="Staub J."/>
            <person name="Kilian A."/>
            <person name="van der Vossen E.A."/>
            <person name="Wu Y."/>
            <person name="Guo J."/>
            <person name="He J."/>
            <person name="Jia Z."/>
            <person name="Ren Y."/>
            <person name="Tian G."/>
            <person name="Lu Y."/>
            <person name="Ruan J."/>
            <person name="Qian W."/>
            <person name="Wang M."/>
            <person name="Huang Q."/>
            <person name="Li B."/>
            <person name="Xuan Z."/>
            <person name="Cao J."/>
            <person name="Asan"/>
            <person name="Wu Z."/>
            <person name="Zhang J."/>
            <person name="Cai Q."/>
            <person name="Bai Y."/>
            <person name="Zhao B."/>
            <person name="Han Y."/>
            <person name="Li Y."/>
            <person name="Li X."/>
            <person name="Wang S."/>
            <person name="Shi Q."/>
            <person name="Liu S."/>
            <person name="Cho W.K."/>
            <person name="Kim J.Y."/>
            <person name="Xu Y."/>
            <person name="Heller-Uszynska K."/>
            <person name="Miao H."/>
            <person name="Cheng Z."/>
            <person name="Zhang S."/>
            <person name="Wu J."/>
            <person name="Yang Y."/>
            <person name="Kang H."/>
            <person name="Li M."/>
            <person name="Liang H."/>
            <person name="Ren X."/>
            <person name="Shi Z."/>
            <person name="Wen M."/>
            <person name="Jian M."/>
            <person name="Yang H."/>
            <person name="Zhang G."/>
            <person name="Yang Z."/>
            <person name="Chen R."/>
            <person name="Liu S."/>
            <person name="Li J."/>
            <person name="Ma L."/>
            <person name="Liu H."/>
            <person name="Zhou Y."/>
            <person name="Zhao J."/>
            <person name="Fang X."/>
            <person name="Li G."/>
            <person name="Fang L."/>
            <person name="Li Y."/>
            <person name="Liu D."/>
            <person name="Zheng H."/>
            <person name="Zhang Y."/>
            <person name="Qin N."/>
            <person name="Li Z."/>
            <person name="Yang G."/>
            <person name="Yang S."/>
            <person name="Bolund L."/>
            <person name="Kristiansen K."/>
            <person name="Zheng H."/>
            <person name="Li S."/>
            <person name="Zhang X."/>
            <person name="Yang H."/>
            <person name="Wang J."/>
            <person name="Sun R."/>
            <person name="Zhang B."/>
            <person name="Jiang S."/>
            <person name="Wang J."/>
            <person name="Du Y."/>
            <person name="Li S."/>
        </authorList>
    </citation>
    <scope>NUCLEOTIDE SEQUENCE [LARGE SCALE GENOMIC DNA]</scope>
    <source>
        <strain evidence="4">cv. 9930</strain>
    </source>
</reference>
<reference evidence="3 4" key="4">
    <citation type="journal article" date="2011" name="BMC Genomics">
        <title>RNA-Seq improves annotation of protein-coding genes in the cucumber genome.</title>
        <authorList>
            <person name="Li Z."/>
            <person name="Zhang Z."/>
            <person name="Yan P."/>
            <person name="Huang S."/>
            <person name="Fei Z."/>
            <person name="Lin K."/>
        </authorList>
    </citation>
    <scope>NUCLEOTIDE SEQUENCE [LARGE SCALE GENOMIC DNA]</scope>
    <source>
        <strain evidence="4">cv. 9930</strain>
    </source>
</reference>
<feature type="compositionally biased region" description="Polar residues" evidence="2">
    <location>
        <begin position="454"/>
        <end position="465"/>
    </location>
</feature>
<reference evidence="3 4" key="3">
    <citation type="journal article" date="2010" name="BMC Genomics">
        <title>Transcriptome sequencing and comparative analysis of cucumber flowers with different sex types.</title>
        <authorList>
            <person name="Guo S."/>
            <person name="Zheng Y."/>
            <person name="Joung J.G."/>
            <person name="Liu S."/>
            <person name="Zhang Z."/>
            <person name="Crasta O.R."/>
            <person name="Sobral B.W."/>
            <person name="Xu Y."/>
            <person name="Huang S."/>
            <person name="Fei Z."/>
        </authorList>
    </citation>
    <scope>NUCLEOTIDE SEQUENCE [LARGE SCALE GENOMIC DNA]</scope>
    <source>
        <strain evidence="4">cv. 9930</strain>
    </source>
</reference>
<dbReference type="EMBL" id="CM002924">
    <property type="protein sequence ID" value="KGN55690.1"/>
    <property type="molecule type" value="Genomic_DNA"/>
</dbReference>
<reference evidence="3 4" key="2">
    <citation type="journal article" date="2009" name="PLoS ONE">
        <title>An integrated genetic and cytogenetic map of the cucumber genome.</title>
        <authorList>
            <person name="Ren Y."/>
            <person name="Zhang Z."/>
            <person name="Liu J."/>
            <person name="Staub J.E."/>
            <person name="Han Y."/>
            <person name="Cheng Z."/>
            <person name="Li X."/>
            <person name="Lu J."/>
            <person name="Miao H."/>
            <person name="Kang H."/>
            <person name="Xie B."/>
            <person name="Gu X."/>
            <person name="Wang X."/>
            <person name="Du Y."/>
            <person name="Jin W."/>
            <person name="Huang S."/>
        </authorList>
    </citation>
    <scope>NUCLEOTIDE SEQUENCE [LARGE SCALE GENOMIC DNA]</scope>
    <source>
        <strain evidence="4">cv. 9930</strain>
    </source>
</reference>
<dbReference type="PANTHER" id="PTHR36890:SF1">
    <property type="entry name" value="PROTEIN CYCLOPS"/>
    <property type="match status" value="1"/>
</dbReference>
<dbReference type="GO" id="GO:0009877">
    <property type="term" value="P:nodulation"/>
    <property type="evidence" value="ECO:0000318"/>
    <property type="project" value="GO_Central"/>
</dbReference>
<dbReference type="GO" id="GO:0036377">
    <property type="term" value="P:arbuscular mycorrhizal association"/>
    <property type="evidence" value="ECO:0000318"/>
    <property type="project" value="GO_Central"/>
</dbReference>
<dbReference type="eggNOG" id="ENOG502QQ45">
    <property type="taxonomic scope" value="Eukaryota"/>
</dbReference>
<feature type="region of interest" description="Disordered" evidence="2">
    <location>
        <begin position="511"/>
        <end position="538"/>
    </location>
</feature>
<dbReference type="Proteomes" id="UP000029981">
    <property type="component" value="Chromosome 3"/>
</dbReference>
<dbReference type="InterPro" id="IPR040036">
    <property type="entry name" value="CYCLOPS"/>
</dbReference>
<accession>A0A0A0L144</accession>